<gene>
    <name evidence="1" type="ORF">T265_01707</name>
</gene>
<dbReference type="OrthoDB" id="10474616at2759"/>
<proteinExistence type="predicted"/>
<dbReference type="CTD" id="20315895"/>
<evidence type="ECO:0000313" key="2">
    <source>
        <dbReference type="Proteomes" id="UP000054324"/>
    </source>
</evidence>
<protein>
    <submittedName>
        <fullName evidence="1">Uncharacterized protein</fullName>
    </submittedName>
</protein>
<evidence type="ECO:0000313" key="1">
    <source>
        <dbReference type="EMBL" id="KER32288.1"/>
    </source>
</evidence>
<reference evidence="1 2" key="1">
    <citation type="submission" date="2013-11" db="EMBL/GenBank/DDBJ databases">
        <title>Opisthorchis viverrini - life in the bile duct.</title>
        <authorList>
            <person name="Young N.D."/>
            <person name="Nagarajan N."/>
            <person name="Lin S.J."/>
            <person name="Korhonen P.K."/>
            <person name="Jex A.R."/>
            <person name="Hall R.S."/>
            <person name="Safavi-Hemami H."/>
            <person name="Kaewkong W."/>
            <person name="Bertrand D."/>
            <person name="Gao S."/>
            <person name="Seet Q."/>
            <person name="Wongkham S."/>
            <person name="Teh B.T."/>
            <person name="Wongkham C."/>
            <person name="Intapan P.M."/>
            <person name="Maleewong W."/>
            <person name="Yang X."/>
            <person name="Hu M."/>
            <person name="Wang Z."/>
            <person name="Hofmann A."/>
            <person name="Sternberg P.W."/>
            <person name="Tan P."/>
            <person name="Wang J."/>
            <person name="Gasser R.B."/>
        </authorList>
    </citation>
    <scope>NUCLEOTIDE SEQUENCE [LARGE SCALE GENOMIC DNA]</scope>
</reference>
<sequence>MCILYKELNIHLLFEWVFQKSPGYSLTTMQVNAIKRHHKFRNRSHFSRDAKRIYEERETPTKQLQTIEQGSKTLICILFTKLDVHLLPERVYLNVDCYSNAS</sequence>
<name>A0A074ZXW9_OPIVI</name>
<dbReference type="RefSeq" id="XP_009164037.1">
    <property type="nucleotide sequence ID" value="XM_009165773.1"/>
</dbReference>
<dbReference type="AlphaFoldDB" id="A0A074ZXW9"/>
<dbReference type="GeneID" id="20315895"/>
<dbReference type="Proteomes" id="UP000054324">
    <property type="component" value="Unassembled WGS sequence"/>
</dbReference>
<dbReference type="KEGG" id="ovi:T265_01707"/>
<organism evidence="1 2">
    <name type="scientific">Opisthorchis viverrini</name>
    <name type="common">Southeast Asian liver fluke</name>
    <dbReference type="NCBI Taxonomy" id="6198"/>
    <lineage>
        <taxon>Eukaryota</taxon>
        <taxon>Metazoa</taxon>
        <taxon>Spiralia</taxon>
        <taxon>Lophotrochozoa</taxon>
        <taxon>Platyhelminthes</taxon>
        <taxon>Trematoda</taxon>
        <taxon>Digenea</taxon>
        <taxon>Opisthorchiida</taxon>
        <taxon>Opisthorchiata</taxon>
        <taxon>Opisthorchiidae</taxon>
        <taxon>Opisthorchis</taxon>
    </lineage>
</organism>
<dbReference type="EMBL" id="KL596636">
    <property type="protein sequence ID" value="KER32288.1"/>
    <property type="molecule type" value="Genomic_DNA"/>
</dbReference>
<accession>A0A074ZXW9</accession>
<keyword evidence="2" id="KW-1185">Reference proteome</keyword>